<feature type="domain" description="AAA" evidence="9">
    <location>
        <begin position="37"/>
        <end position="164"/>
    </location>
</feature>
<organism evidence="10 11">
    <name type="scientific">Dethiosulfatibacter aminovorans DSM 17477</name>
    <dbReference type="NCBI Taxonomy" id="1121476"/>
    <lineage>
        <taxon>Bacteria</taxon>
        <taxon>Bacillati</taxon>
        <taxon>Bacillota</taxon>
        <taxon>Tissierellia</taxon>
        <taxon>Dethiosulfatibacter</taxon>
    </lineage>
</organism>
<dbReference type="EC" id="2.7.10.2" evidence="2"/>
<keyword evidence="11" id="KW-1185">Reference proteome</keyword>
<dbReference type="NCBIfam" id="TIGR01007">
    <property type="entry name" value="eps_fam"/>
    <property type="match status" value="1"/>
</dbReference>
<dbReference type="Proteomes" id="UP000184052">
    <property type="component" value="Unassembled WGS sequence"/>
</dbReference>
<dbReference type="GO" id="GO:0004715">
    <property type="term" value="F:non-membrane spanning protein tyrosine kinase activity"/>
    <property type="evidence" value="ECO:0007669"/>
    <property type="project" value="UniProtKB-EC"/>
</dbReference>
<accession>A0A1M6LPB9</accession>
<evidence type="ECO:0000256" key="8">
    <source>
        <dbReference type="ARBA" id="ARBA00051245"/>
    </source>
</evidence>
<dbReference type="InterPro" id="IPR005702">
    <property type="entry name" value="Wzc-like_C"/>
</dbReference>
<dbReference type="CDD" id="cd05387">
    <property type="entry name" value="BY-kinase"/>
    <property type="match status" value="1"/>
</dbReference>
<keyword evidence="4" id="KW-0547">Nucleotide-binding</keyword>
<gene>
    <name evidence="10" type="ORF">SAMN02745751_03238</name>
</gene>
<dbReference type="OrthoDB" id="9794577at2"/>
<dbReference type="GO" id="GO:0042802">
    <property type="term" value="F:identical protein binding"/>
    <property type="evidence" value="ECO:0007669"/>
    <property type="project" value="UniProtKB-ARBA"/>
</dbReference>
<dbReference type="Pfam" id="PF13614">
    <property type="entry name" value="AAA_31"/>
    <property type="match status" value="1"/>
</dbReference>
<evidence type="ECO:0000313" key="10">
    <source>
        <dbReference type="EMBL" id="SHJ73013.1"/>
    </source>
</evidence>
<dbReference type="InterPro" id="IPR050445">
    <property type="entry name" value="Bact_polysacc_biosynth/exp"/>
</dbReference>
<dbReference type="Gene3D" id="3.40.50.300">
    <property type="entry name" value="P-loop containing nucleotide triphosphate hydrolases"/>
    <property type="match status" value="1"/>
</dbReference>
<dbReference type="EMBL" id="FQZL01000033">
    <property type="protein sequence ID" value="SHJ73013.1"/>
    <property type="molecule type" value="Genomic_DNA"/>
</dbReference>
<reference evidence="10 11" key="1">
    <citation type="submission" date="2016-11" db="EMBL/GenBank/DDBJ databases">
        <authorList>
            <person name="Jaros S."/>
            <person name="Januszkiewicz K."/>
            <person name="Wedrychowicz H."/>
        </authorList>
    </citation>
    <scope>NUCLEOTIDE SEQUENCE [LARGE SCALE GENOMIC DNA]</scope>
    <source>
        <strain evidence="10 11">DSM 17477</strain>
    </source>
</reference>
<dbReference type="GO" id="GO:0005524">
    <property type="term" value="F:ATP binding"/>
    <property type="evidence" value="ECO:0007669"/>
    <property type="project" value="UniProtKB-KW"/>
</dbReference>
<proteinExistence type="inferred from homology"/>
<evidence type="ECO:0000256" key="1">
    <source>
        <dbReference type="ARBA" id="ARBA00007316"/>
    </source>
</evidence>
<keyword evidence="6" id="KW-0067">ATP-binding</keyword>
<dbReference type="InterPro" id="IPR025669">
    <property type="entry name" value="AAA_dom"/>
</dbReference>
<protein>
    <recommendedName>
        <fullName evidence="2">non-specific protein-tyrosine kinase</fullName>
        <ecNumber evidence="2">2.7.10.2</ecNumber>
    </recommendedName>
</protein>
<dbReference type="STRING" id="1121476.SAMN02745751_03238"/>
<evidence type="ECO:0000256" key="3">
    <source>
        <dbReference type="ARBA" id="ARBA00022679"/>
    </source>
</evidence>
<dbReference type="GO" id="GO:0005886">
    <property type="term" value="C:plasma membrane"/>
    <property type="evidence" value="ECO:0007669"/>
    <property type="project" value="TreeGrafter"/>
</dbReference>
<dbReference type="SUPFAM" id="SSF52540">
    <property type="entry name" value="P-loop containing nucleoside triphosphate hydrolases"/>
    <property type="match status" value="1"/>
</dbReference>
<evidence type="ECO:0000256" key="2">
    <source>
        <dbReference type="ARBA" id="ARBA00011903"/>
    </source>
</evidence>
<keyword evidence="7" id="KW-0829">Tyrosine-protein kinase</keyword>
<dbReference type="FunFam" id="3.40.50.300:FF:000527">
    <property type="entry name" value="Tyrosine-protein kinase etk"/>
    <property type="match status" value="1"/>
</dbReference>
<evidence type="ECO:0000256" key="5">
    <source>
        <dbReference type="ARBA" id="ARBA00022777"/>
    </source>
</evidence>
<evidence type="ECO:0000256" key="4">
    <source>
        <dbReference type="ARBA" id="ARBA00022741"/>
    </source>
</evidence>
<dbReference type="RefSeq" id="WP_073050602.1">
    <property type="nucleotide sequence ID" value="NZ_FQZL01000033.1"/>
</dbReference>
<evidence type="ECO:0000313" key="11">
    <source>
        <dbReference type="Proteomes" id="UP000184052"/>
    </source>
</evidence>
<sequence length="232" mass="25921">MKGLYELIVKRRPKSPISEAYRSLRTNIEFANLDNNMKSILITSATSGEGKTLTLINLAVAMAQIGKKVMIIDCDMRKPRVHKALETSNMFGLAEYLMDGGDIGEYIKRIDDLGIDVMTSGRIPSNPSELLHSNVMKNTVEKLKENYDYILFDTPPVIPVTDAVVMSSYVEGAIMIIEHGKVDIDLGRRAKDALVSGGTNLLGVVLNRIPVNDSKSYQSYYYYYEERKAKSV</sequence>
<evidence type="ECO:0000259" key="9">
    <source>
        <dbReference type="Pfam" id="PF13614"/>
    </source>
</evidence>
<dbReference type="InterPro" id="IPR027417">
    <property type="entry name" value="P-loop_NTPase"/>
</dbReference>
<comment type="catalytic activity">
    <reaction evidence="8">
        <text>L-tyrosyl-[protein] + ATP = O-phospho-L-tyrosyl-[protein] + ADP + H(+)</text>
        <dbReference type="Rhea" id="RHEA:10596"/>
        <dbReference type="Rhea" id="RHEA-COMP:10136"/>
        <dbReference type="Rhea" id="RHEA-COMP:20101"/>
        <dbReference type="ChEBI" id="CHEBI:15378"/>
        <dbReference type="ChEBI" id="CHEBI:30616"/>
        <dbReference type="ChEBI" id="CHEBI:46858"/>
        <dbReference type="ChEBI" id="CHEBI:61978"/>
        <dbReference type="ChEBI" id="CHEBI:456216"/>
        <dbReference type="EC" id="2.7.10.2"/>
    </reaction>
</comment>
<evidence type="ECO:0000256" key="6">
    <source>
        <dbReference type="ARBA" id="ARBA00022840"/>
    </source>
</evidence>
<keyword evidence="5" id="KW-0418">Kinase</keyword>
<name>A0A1M6LPB9_9FIRM</name>
<comment type="similarity">
    <text evidence="1">Belongs to the CpsD/CapB family.</text>
</comment>
<dbReference type="AlphaFoldDB" id="A0A1M6LPB9"/>
<evidence type="ECO:0000256" key="7">
    <source>
        <dbReference type="ARBA" id="ARBA00023137"/>
    </source>
</evidence>
<keyword evidence="3" id="KW-0808">Transferase</keyword>
<dbReference type="PANTHER" id="PTHR32309">
    <property type="entry name" value="TYROSINE-PROTEIN KINASE"/>
    <property type="match status" value="1"/>
</dbReference>
<dbReference type="PANTHER" id="PTHR32309:SF13">
    <property type="entry name" value="FERRIC ENTEROBACTIN TRANSPORT PROTEIN FEPE"/>
    <property type="match status" value="1"/>
</dbReference>